<name>A0A3B0VHR9_9ZZZZ</name>
<dbReference type="InterPro" id="IPR001680">
    <property type="entry name" value="WD40_rpt"/>
</dbReference>
<dbReference type="InterPro" id="IPR015943">
    <property type="entry name" value="WD40/YVTN_repeat-like_dom_sf"/>
</dbReference>
<evidence type="ECO:0000313" key="3">
    <source>
        <dbReference type="EMBL" id="VAW31616.1"/>
    </source>
</evidence>
<accession>A0A3B0VHR9</accession>
<dbReference type="InterPro" id="IPR020472">
    <property type="entry name" value="WD40_PAC1"/>
</dbReference>
<dbReference type="PANTHER" id="PTHR19879">
    <property type="entry name" value="TRANSCRIPTION INITIATION FACTOR TFIID"/>
    <property type="match status" value="1"/>
</dbReference>
<keyword evidence="2" id="KW-0677">Repeat</keyword>
<dbReference type="SUPFAM" id="SSF50978">
    <property type="entry name" value="WD40 repeat-like"/>
    <property type="match status" value="1"/>
</dbReference>
<sequence>MQIFSGHDGAVNDIAFSGDGSLLATASSDGTAQLWDVRSGEALRVFSGHSGPVLSVSLNGDGSRLATGSVDRTIKLWDTTTGQVRRTFLGHTSTVSAVAFAPDGMSIASGSADRTARINALEGVKDLYSRALQLVTRPLTADECTQYLQGRPCLMFDP</sequence>
<dbReference type="InterPro" id="IPR019775">
    <property type="entry name" value="WD40_repeat_CS"/>
</dbReference>
<organism evidence="3">
    <name type="scientific">hydrothermal vent metagenome</name>
    <dbReference type="NCBI Taxonomy" id="652676"/>
    <lineage>
        <taxon>unclassified sequences</taxon>
        <taxon>metagenomes</taxon>
        <taxon>ecological metagenomes</taxon>
    </lineage>
</organism>
<evidence type="ECO:0000256" key="1">
    <source>
        <dbReference type="ARBA" id="ARBA00022574"/>
    </source>
</evidence>
<dbReference type="EMBL" id="UOEU01000259">
    <property type="protein sequence ID" value="VAW31616.1"/>
    <property type="molecule type" value="Genomic_DNA"/>
</dbReference>
<dbReference type="PROSITE" id="PS00678">
    <property type="entry name" value="WD_REPEATS_1"/>
    <property type="match status" value="2"/>
</dbReference>
<gene>
    <name evidence="3" type="ORF">MNBD_CHLOROFLEXI01-5022</name>
</gene>
<dbReference type="InterPro" id="IPR036322">
    <property type="entry name" value="WD40_repeat_dom_sf"/>
</dbReference>
<dbReference type="PANTHER" id="PTHR19879:SF9">
    <property type="entry name" value="TRANSCRIPTION INITIATION FACTOR TFIID SUBUNIT 5"/>
    <property type="match status" value="1"/>
</dbReference>
<dbReference type="PROSITE" id="PS50082">
    <property type="entry name" value="WD_REPEATS_2"/>
    <property type="match status" value="3"/>
</dbReference>
<proteinExistence type="predicted"/>
<reference evidence="3" key="1">
    <citation type="submission" date="2018-06" db="EMBL/GenBank/DDBJ databases">
        <authorList>
            <person name="Zhirakovskaya E."/>
        </authorList>
    </citation>
    <scope>NUCLEOTIDE SEQUENCE</scope>
</reference>
<evidence type="ECO:0000256" key="2">
    <source>
        <dbReference type="ARBA" id="ARBA00022737"/>
    </source>
</evidence>
<dbReference type="Pfam" id="PF00400">
    <property type="entry name" value="WD40"/>
    <property type="match status" value="3"/>
</dbReference>
<dbReference type="AlphaFoldDB" id="A0A3B0VHR9"/>
<dbReference type="PROSITE" id="PS50294">
    <property type="entry name" value="WD_REPEATS_REGION"/>
    <property type="match status" value="3"/>
</dbReference>
<dbReference type="PRINTS" id="PR00320">
    <property type="entry name" value="GPROTEINBRPT"/>
</dbReference>
<protein>
    <submittedName>
        <fullName evidence="3">High-affinity carbon uptake protein Hat/HatR</fullName>
    </submittedName>
</protein>
<dbReference type="Gene3D" id="2.130.10.10">
    <property type="entry name" value="YVTN repeat-like/Quinoprotein amine dehydrogenase"/>
    <property type="match status" value="1"/>
</dbReference>
<keyword evidence="1" id="KW-0853">WD repeat</keyword>
<dbReference type="SMART" id="SM00320">
    <property type="entry name" value="WD40"/>
    <property type="match status" value="3"/>
</dbReference>